<feature type="non-terminal residue" evidence="1">
    <location>
        <position position="39"/>
    </location>
</feature>
<sequence>METQKCVFSRQPGAHRIWIGVDTRLQYFPVLSNFRKRQA</sequence>
<gene>
    <name evidence="1" type="ORF">S06H3_63932</name>
</gene>
<comment type="caution">
    <text evidence="1">The sequence shown here is derived from an EMBL/GenBank/DDBJ whole genome shotgun (WGS) entry which is preliminary data.</text>
</comment>
<proteinExistence type="predicted"/>
<organism evidence="1">
    <name type="scientific">marine sediment metagenome</name>
    <dbReference type="NCBI Taxonomy" id="412755"/>
    <lineage>
        <taxon>unclassified sequences</taxon>
        <taxon>metagenomes</taxon>
        <taxon>ecological metagenomes</taxon>
    </lineage>
</organism>
<dbReference type="EMBL" id="BARV01042545">
    <property type="protein sequence ID" value="GAI48739.1"/>
    <property type="molecule type" value="Genomic_DNA"/>
</dbReference>
<name>X1QZL5_9ZZZZ</name>
<protein>
    <submittedName>
        <fullName evidence="1">Uncharacterized protein</fullName>
    </submittedName>
</protein>
<reference evidence="1" key="1">
    <citation type="journal article" date="2014" name="Front. Microbiol.">
        <title>High frequency of phylogenetically diverse reductive dehalogenase-homologous genes in deep subseafloor sedimentary metagenomes.</title>
        <authorList>
            <person name="Kawai M."/>
            <person name="Futagami T."/>
            <person name="Toyoda A."/>
            <person name="Takaki Y."/>
            <person name="Nishi S."/>
            <person name="Hori S."/>
            <person name="Arai W."/>
            <person name="Tsubouchi T."/>
            <person name="Morono Y."/>
            <person name="Uchiyama I."/>
            <person name="Ito T."/>
            <person name="Fujiyama A."/>
            <person name="Inagaki F."/>
            <person name="Takami H."/>
        </authorList>
    </citation>
    <scope>NUCLEOTIDE SEQUENCE</scope>
    <source>
        <strain evidence="1">Expedition CK06-06</strain>
    </source>
</reference>
<dbReference type="AlphaFoldDB" id="X1QZL5"/>
<accession>X1QZL5</accession>
<evidence type="ECO:0000313" key="1">
    <source>
        <dbReference type="EMBL" id="GAI48739.1"/>
    </source>
</evidence>